<evidence type="ECO:0000313" key="3">
    <source>
        <dbReference type="EMBL" id="HEU02853.1"/>
    </source>
</evidence>
<evidence type="ECO:0000313" key="4">
    <source>
        <dbReference type="Proteomes" id="UP000885680"/>
    </source>
</evidence>
<dbReference type="AlphaFoldDB" id="A0A9C9TJG8"/>
<comment type="caution">
    <text evidence="3">The sequence shown here is derived from an EMBL/GenBank/DDBJ whole genome shotgun (WGS) entry which is preliminary data.</text>
</comment>
<organism evidence="3 4">
    <name type="scientific">Aurantimonas coralicida</name>
    <dbReference type="NCBI Taxonomy" id="182270"/>
    <lineage>
        <taxon>Bacteria</taxon>
        <taxon>Pseudomonadati</taxon>
        <taxon>Pseudomonadota</taxon>
        <taxon>Alphaproteobacteria</taxon>
        <taxon>Hyphomicrobiales</taxon>
        <taxon>Aurantimonadaceae</taxon>
        <taxon>Aurantimonas</taxon>
    </lineage>
</organism>
<reference evidence="3" key="1">
    <citation type="journal article" date="2020" name="mSystems">
        <title>Genome- and Community-Level Interaction Insights into Carbon Utilization and Element Cycling Functions of Hydrothermarchaeota in Hydrothermal Sediment.</title>
        <authorList>
            <person name="Zhou Z."/>
            <person name="Liu Y."/>
            <person name="Xu W."/>
            <person name="Pan J."/>
            <person name="Luo Z.H."/>
            <person name="Li M."/>
        </authorList>
    </citation>
    <scope>NUCLEOTIDE SEQUENCE</scope>
    <source>
        <strain evidence="3">HyVt-347</strain>
    </source>
</reference>
<protein>
    <submittedName>
        <fullName evidence="3">DUF3883 domain-containing protein</fullName>
    </submittedName>
</protein>
<dbReference type="InterPro" id="IPR024975">
    <property type="entry name" value="NOV_C"/>
</dbReference>
<dbReference type="Pfam" id="PF13020">
    <property type="entry name" value="NOV_C"/>
    <property type="match status" value="1"/>
</dbReference>
<feature type="domain" description="Protein NO VEIN C-terminal" evidence="2">
    <location>
        <begin position="2"/>
        <end position="39"/>
    </location>
</feature>
<accession>A0A9C9TJG8</accession>
<sequence>MRSFDEKGDEMHIEVKTTNGGSVTPFMLTSNEERVSRRDKASPTPHPPDQSDIASSFARVCRVHTQSVDHKLDPAKTLFQTVSQCPAVLTVVIVMRIVEN</sequence>
<evidence type="ECO:0000259" key="2">
    <source>
        <dbReference type="Pfam" id="PF13020"/>
    </source>
</evidence>
<feature type="compositionally biased region" description="Basic and acidic residues" evidence="1">
    <location>
        <begin position="1"/>
        <end position="15"/>
    </location>
</feature>
<dbReference type="EMBL" id="DRGN01000303">
    <property type="protein sequence ID" value="HEU02853.1"/>
    <property type="molecule type" value="Genomic_DNA"/>
</dbReference>
<feature type="compositionally biased region" description="Basic and acidic residues" evidence="1">
    <location>
        <begin position="31"/>
        <end position="41"/>
    </location>
</feature>
<name>A0A9C9TJG8_9HYPH</name>
<gene>
    <name evidence="3" type="ORF">ENH89_21570</name>
</gene>
<proteinExistence type="predicted"/>
<feature type="region of interest" description="Disordered" evidence="1">
    <location>
        <begin position="1"/>
        <end position="52"/>
    </location>
</feature>
<evidence type="ECO:0000256" key="1">
    <source>
        <dbReference type="SAM" id="MobiDB-lite"/>
    </source>
</evidence>
<dbReference type="Proteomes" id="UP000885680">
    <property type="component" value="Unassembled WGS sequence"/>
</dbReference>
<feature type="compositionally biased region" description="Polar residues" evidence="1">
    <location>
        <begin position="16"/>
        <end position="30"/>
    </location>
</feature>